<evidence type="ECO:0000313" key="3">
    <source>
        <dbReference type="Proteomes" id="UP001153954"/>
    </source>
</evidence>
<reference evidence="2" key="1">
    <citation type="submission" date="2022-03" db="EMBL/GenBank/DDBJ databases">
        <authorList>
            <person name="Tunstrom K."/>
        </authorList>
    </citation>
    <scope>NUCLEOTIDE SEQUENCE</scope>
</reference>
<protein>
    <submittedName>
        <fullName evidence="2">Uncharacterized protein</fullName>
    </submittedName>
</protein>
<evidence type="ECO:0000256" key="1">
    <source>
        <dbReference type="SAM" id="MobiDB-lite"/>
    </source>
</evidence>
<gene>
    <name evidence="2" type="ORF">EEDITHA_LOCUS9318</name>
</gene>
<keyword evidence="3" id="KW-1185">Reference proteome</keyword>
<accession>A0AAU9U7H0</accession>
<dbReference type="EMBL" id="CAKOGL010000013">
    <property type="protein sequence ID" value="CAH2093675.1"/>
    <property type="molecule type" value="Genomic_DNA"/>
</dbReference>
<organism evidence="2 3">
    <name type="scientific">Euphydryas editha</name>
    <name type="common">Edith's checkerspot</name>
    <dbReference type="NCBI Taxonomy" id="104508"/>
    <lineage>
        <taxon>Eukaryota</taxon>
        <taxon>Metazoa</taxon>
        <taxon>Ecdysozoa</taxon>
        <taxon>Arthropoda</taxon>
        <taxon>Hexapoda</taxon>
        <taxon>Insecta</taxon>
        <taxon>Pterygota</taxon>
        <taxon>Neoptera</taxon>
        <taxon>Endopterygota</taxon>
        <taxon>Lepidoptera</taxon>
        <taxon>Glossata</taxon>
        <taxon>Ditrysia</taxon>
        <taxon>Papilionoidea</taxon>
        <taxon>Nymphalidae</taxon>
        <taxon>Nymphalinae</taxon>
        <taxon>Euphydryas</taxon>
    </lineage>
</organism>
<dbReference type="Proteomes" id="UP001153954">
    <property type="component" value="Unassembled WGS sequence"/>
</dbReference>
<name>A0AAU9U7H0_EUPED</name>
<comment type="caution">
    <text evidence="2">The sequence shown here is derived from an EMBL/GenBank/DDBJ whole genome shotgun (WGS) entry which is preliminary data.</text>
</comment>
<dbReference type="AlphaFoldDB" id="A0AAU9U7H0"/>
<proteinExistence type="predicted"/>
<evidence type="ECO:0000313" key="2">
    <source>
        <dbReference type="EMBL" id="CAH2093675.1"/>
    </source>
</evidence>
<feature type="region of interest" description="Disordered" evidence="1">
    <location>
        <begin position="13"/>
        <end position="42"/>
    </location>
</feature>
<sequence length="96" mass="11414">MFNFIKKSTVLTGDSGGYDERDGEKERRKKEKKERKEREKRERIAAGLEEPLRLEEIQSIREYPLFDSGNMKPCVWGLETHNRNTQITKNRRTSLE</sequence>